<keyword evidence="5" id="KW-0676">Redox-active center</keyword>
<accession>A0ABP8EU50</accession>
<dbReference type="RefSeq" id="WP_345039750.1">
    <property type="nucleotide sequence ID" value="NZ_BAABBA010000006.1"/>
</dbReference>
<reference evidence="10" key="1">
    <citation type="journal article" date="2019" name="Int. J. Syst. Evol. Microbiol.">
        <title>The Global Catalogue of Microorganisms (GCM) 10K type strain sequencing project: providing services to taxonomists for standard genome sequencing and annotation.</title>
        <authorList>
            <consortium name="The Broad Institute Genomics Platform"/>
            <consortium name="The Broad Institute Genome Sequencing Center for Infectious Disease"/>
            <person name="Wu L."/>
            <person name="Ma J."/>
        </authorList>
    </citation>
    <scope>NUCLEOTIDE SEQUENCE [LARGE SCALE GENOMIC DNA]</scope>
    <source>
        <strain evidence="10">JCM 17459</strain>
    </source>
</reference>
<protein>
    <submittedName>
        <fullName evidence="9">Thioredoxin domain-containing protein</fullName>
    </submittedName>
</protein>
<keyword evidence="7" id="KW-0812">Transmembrane</keyword>
<evidence type="ECO:0000256" key="2">
    <source>
        <dbReference type="ARBA" id="ARBA00022729"/>
    </source>
</evidence>
<gene>
    <name evidence="9" type="ORF">GCM10022262_16520</name>
</gene>
<dbReference type="Proteomes" id="UP001499841">
    <property type="component" value="Unassembled WGS sequence"/>
</dbReference>
<evidence type="ECO:0000256" key="6">
    <source>
        <dbReference type="SAM" id="MobiDB-lite"/>
    </source>
</evidence>
<evidence type="ECO:0000313" key="9">
    <source>
        <dbReference type="EMBL" id="GAA4287293.1"/>
    </source>
</evidence>
<comment type="similarity">
    <text evidence="1">Belongs to the thioredoxin family. DsbA subfamily.</text>
</comment>
<keyword evidence="10" id="KW-1185">Reference proteome</keyword>
<evidence type="ECO:0000256" key="4">
    <source>
        <dbReference type="ARBA" id="ARBA00023157"/>
    </source>
</evidence>
<dbReference type="PANTHER" id="PTHR13887:SF14">
    <property type="entry name" value="DISULFIDE BOND FORMATION PROTEIN D"/>
    <property type="match status" value="1"/>
</dbReference>
<comment type="caution">
    <text evidence="9">The sequence shown here is derived from an EMBL/GenBank/DDBJ whole genome shotgun (WGS) entry which is preliminary data.</text>
</comment>
<feature type="domain" description="Thioredoxin" evidence="8">
    <location>
        <begin position="61"/>
        <end position="245"/>
    </location>
</feature>
<keyword evidence="7" id="KW-1133">Transmembrane helix</keyword>
<dbReference type="Gene3D" id="3.40.30.10">
    <property type="entry name" value="Glutaredoxin"/>
    <property type="match status" value="1"/>
</dbReference>
<evidence type="ECO:0000256" key="3">
    <source>
        <dbReference type="ARBA" id="ARBA00023002"/>
    </source>
</evidence>
<proteinExistence type="inferred from homology"/>
<feature type="region of interest" description="Disordered" evidence="6">
    <location>
        <begin position="38"/>
        <end position="57"/>
    </location>
</feature>
<dbReference type="PANTHER" id="PTHR13887">
    <property type="entry name" value="GLUTATHIONE S-TRANSFERASE KAPPA"/>
    <property type="match status" value="1"/>
</dbReference>
<organism evidence="9 10">
    <name type="scientific">Georgenia daeguensis</name>
    <dbReference type="NCBI Taxonomy" id="908355"/>
    <lineage>
        <taxon>Bacteria</taxon>
        <taxon>Bacillati</taxon>
        <taxon>Actinomycetota</taxon>
        <taxon>Actinomycetes</taxon>
        <taxon>Micrococcales</taxon>
        <taxon>Bogoriellaceae</taxon>
        <taxon>Georgenia</taxon>
    </lineage>
</organism>
<evidence type="ECO:0000313" key="10">
    <source>
        <dbReference type="Proteomes" id="UP001499841"/>
    </source>
</evidence>
<evidence type="ECO:0000256" key="7">
    <source>
        <dbReference type="SAM" id="Phobius"/>
    </source>
</evidence>
<dbReference type="Pfam" id="PF13462">
    <property type="entry name" value="Thioredoxin_4"/>
    <property type="match status" value="1"/>
</dbReference>
<dbReference type="SUPFAM" id="SSF52833">
    <property type="entry name" value="Thioredoxin-like"/>
    <property type="match status" value="1"/>
</dbReference>
<keyword evidence="7" id="KW-0472">Membrane</keyword>
<keyword evidence="3" id="KW-0560">Oxidoreductase</keyword>
<sequence length="249" mass="26220">MPSSSTSSARRPAWLVPVLVALVAAVLVAVSLVARGGEDSDAGTAAEPGGSAEGPVAEVVEPEQQALPDMARRDPADPMAAGPVDAPVSLVMYSDFQCPYCAMWSEQTQPTMLERAEAGDLRIEWRDINVFGEASLTSARAAYAAGLQDRYVEYHDALFEGGEKRPASELDEESLIELAGELGLDTERFATDMRSEETAAAVAKNQDEAASLGVYSTPAFLLGGTPILGAQPTEVFVETLDDALAKAQG</sequence>
<dbReference type="InterPro" id="IPR012336">
    <property type="entry name" value="Thioredoxin-like_fold"/>
</dbReference>
<evidence type="ECO:0000256" key="5">
    <source>
        <dbReference type="ARBA" id="ARBA00023284"/>
    </source>
</evidence>
<keyword evidence="4" id="KW-1015">Disulfide bond</keyword>
<dbReference type="PROSITE" id="PS51352">
    <property type="entry name" value="THIOREDOXIN_2"/>
    <property type="match status" value="1"/>
</dbReference>
<dbReference type="InterPro" id="IPR036249">
    <property type="entry name" value="Thioredoxin-like_sf"/>
</dbReference>
<evidence type="ECO:0000259" key="8">
    <source>
        <dbReference type="PROSITE" id="PS51352"/>
    </source>
</evidence>
<keyword evidence="2" id="KW-0732">Signal</keyword>
<dbReference type="InterPro" id="IPR013766">
    <property type="entry name" value="Thioredoxin_domain"/>
</dbReference>
<name>A0ABP8EU50_9MICO</name>
<evidence type="ECO:0000256" key="1">
    <source>
        <dbReference type="ARBA" id="ARBA00005791"/>
    </source>
</evidence>
<dbReference type="EMBL" id="BAABBA010000006">
    <property type="protein sequence ID" value="GAA4287293.1"/>
    <property type="molecule type" value="Genomic_DNA"/>
</dbReference>
<feature type="transmembrane region" description="Helical" evidence="7">
    <location>
        <begin position="12"/>
        <end position="34"/>
    </location>
</feature>